<evidence type="ECO:0000259" key="6">
    <source>
        <dbReference type="Pfam" id="PF01494"/>
    </source>
</evidence>
<sequence length="471" mass="51341">MPAPSSGTNVNRKVLADGQMKIRVAVIGAGISGLAAANGLLQDPSLRYDVQLYERDTIAYDLERGGYQLRIGLPGLNALKTVSNEDTWNGLQKMWGGDAAKAPALVNPDTFDMCLNLSSVKLYPQGRPIPRTGLRHVLLQRPLSEERIHFGHDFDRYKLGAENAGGVTIHFHNQDSVHADILIAADGSGSKINRQAGLNNKIKLKGFTLIQARGTITAKIRDNLPRSLLDCGSVLFLGGDNISGFASVYSHPELLGRERHQPQEEDDDHTLFWSVMLPASRGQAILKKCGDDKNMILQQLIDYARHGLKLGDSLPTIFSSASSNLRTGLLTSSFKPTTDWRAGKAENSGVVLIGDAIHPMTPGRGMGANQALNDAGNLVDSLLGARFQGSVPTDDERSSLVQGFDKEMCERAFDMVKKSEQMTALDLSNSWGRAKIMVVRAMLTFIGWIVSTIEAIGLKTPQRLDSENRKI</sequence>
<gene>
    <name evidence="7" type="ORF">LTR09_005118</name>
</gene>
<keyword evidence="4" id="KW-0560">Oxidoreductase</keyword>
<reference evidence="7" key="1">
    <citation type="submission" date="2023-04" db="EMBL/GenBank/DDBJ databases">
        <title>Black Yeasts Isolated from many extreme environments.</title>
        <authorList>
            <person name="Coleine C."/>
            <person name="Stajich J.E."/>
            <person name="Selbmann L."/>
        </authorList>
    </citation>
    <scope>NUCLEOTIDE SEQUENCE</scope>
    <source>
        <strain evidence="7">CCFEE 5312</strain>
    </source>
</reference>
<evidence type="ECO:0000256" key="1">
    <source>
        <dbReference type="ARBA" id="ARBA00001974"/>
    </source>
</evidence>
<evidence type="ECO:0000256" key="4">
    <source>
        <dbReference type="ARBA" id="ARBA00023002"/>
    </source>
</evidence>
<evidence type="ECO:0000313" key="7">
    <source>
        <dbReference type="EMBL" id="KAK3053838.1"/>
    </source>
</evidence>
<organism evidence="7 8">
    <name type="scientific">Extremus antarcticus</name>
    <dbReference type="NCBI Taxonomy" id="702011"/>
    <lineage>
        <taxon>Eukaryota</taxon>
        <taxon>Fungi</taxon>
        <taxon>Dikarya</taxon>
        <taxon>Ascomycota</taxon>
        <taxon>Pezizomycotina</taxon>
        <taxon>Dothideomycetes</taxon>
        <taxon>Dothideomycetidae</taxon>
        <taxon>Mycosphaerellales</taxon>
        <taxon>Extremaceae</taxon>
        <taxon>Extremus</taxon>
    </lineage>
</organism>
<dbReference type="Pfam" id="PF01494">
    <property type="entry name" value="FAD_binding_3"/>
    <property type="match status" value="1"/>
</dbReference>
<accession>A0AAJ0DNV0</accession>
<dbReference type="EMBL" id="JAWDJX010000014">
    <property type="protein sequence ID" value="KAK3053838.1"/>
    <property type="molecule type" value="Genomic_DNA"/>
</dbReference>
<dbReference type="SUPFAM" id="SSF51905">
    <property type="entry name" value="FAD/NAD(P)-binding domain"/>
    <property type="match status" value="1"/>
</dbReference>
<dbReference type="PRINTS" id="PR00420">
    <property type="entry name" value="RNGMNOXGNASE"/>
</dbReference>
<evidence type="ECO:0000256" key="3">
    <source>
        <dbReference type="ARBA" id="ARBA00022827"/>
    </source>
</evidence>
<dbReference type="InterPro" id="IPR002938">
    <property type="entry name" value="FAD-bd"/>
</dbReference>
<dbReference type="InterPro" id="IPR036188">
    <property type="entry name" value="FAD/NAD-bd_sf"/>
</dbReference>
<proteinExistence type="predicted"/>
<dbReference type="GO" id="GO:0071949">
    <property type="term" value="F:FAD binding"/>
    <property type="evidence" value="ECO:0007669"/>
    <property type="project" value="InterPro"/>
</dbReference>
<evidence type="ECO:0000313" key="8">
    <source>
        <dbReference type="Proteomes" id="UP001271007"/>
    </source>
</evidence>
<keyword evidence="3" id="KW-0274">FAD</keyword>
<comment type="caution">
    <text evidence="7">The sequence shown here is derived from an EMBL/GenBank/DDBJ whole genome shotgun (WGS) entry which is preliminary data.</text>
</comment>
<dbReference type="PANTHER" id="PTHR47178">
    <property type="entry name" value="MONOOXYGENASE, FAD-BINDING"/>
    <property type="match status" value="1"/>
</dbReference>
<dbReference type="Proteomes" id="UP001271007">
    <property type="component" value="Unassembled WGS sequence"/>
</dbReference>
<name>A0AAJ0DNV0_9PEZI</name>
<dbReference type="GO" id="GO:0004497">
    <property type="term" value="F:monooxygenase activity"/>
    <property type="evidence" value="ECO:0007669"/>
    <property type="project" value="UniProtKB-KW"/>
</dbReference>
<dbReference type="PANTHER" id="PTHR47178:SF5">
    <property type="entry name" value="FAD-BINDING DOMAIN-CONTAINING PROTEIN"/>
    <property type="match status" value="1"/>
</dbReference>
<keyword evidence="8" id="KW-1185">Reference proteome</keyword>
<protein>
    <recommendedName>
        <fullName evidence="6">FAD-binding domain-containing protein</fullName>
    </recommendedName>
</protein>
<evidence type="ECO:0000256" key="2">
    <source>
        <dbReference type="ARBA" id="ARBA00022630"/>
    </source>
</evidence>
<feature type="domain" description="FAD-binding" evidence="6">
    <location>
        <begin position="345"/>
        <end position="382"/>
    </location>
</feature>
<dbReference type="Gene3D" id="3.50.50.60">
    <property type="entry name" value="FAD/NAD(P)-binding domain"/>
    <property type="match status" value="1"/>
</dbReference>
<evidence type="ECO:0000256" key="5">
    <source>
        <dbReference type="ARBA" id="ARBA00023033"/>
    </source>
</evidence>
<dbReference type="AlphaFoldDB" id="A0AAJ0DNV0"/>
<keyword evidence="2" id="KW-0285">Flavoprotein</keyword>
<comment type="cofactor">
    <cofactor evidence="1">
        <name>FAD</name>
        <dbReference type="ChEBI" id="CHEBI:57692"/>
    </cofactor>
</comment>
<keyword evidence="5" id="KW-0503">Monooxygenase</keyword>